<evidence type="ECO:0000259" key="2">
    <source>
        <dbReference type="Pfam" id="PF25979"/>
    </source>
</evidence>
<reference evidence="3 4" key="1">
    <citation type="submission" date="2022-06" db="EMBL/GenBank/DDBJ databases">
        <title>Haloarcula sp. a new haloarchaeum isolate from saline soil.</title>
        <authorList>
            <person name="Strakova D."/>
            <person name="Galisteo C."/>
            <person name="Sanchez-Porro C."/>
            <person name="Ventosa A."/>
        </authorList>
    </citation>
    <scope>NUCLEOTIDE SEQUENCE [LARGE SCALE GENOMIC DNA]</scope>
    <source>
        <strain evidence="3 4">S1AR25-5A</strain>
    </source>
</reference>
<dbReference type="EMBL" id="JAMQOM010000010">
    <property type="protein sequence ID" value="MDS0223139.1"/>
    <property type="molecule type" value="Genomic_DNA"/>
</dbReference>
<dbReference type="Proteomes" id="UP001253439">
    <property type="component" value="Unassembled WGS sequence"/>
</dbReference>
<accession>A0AAE4F115</accession>
<dbReference type="Pfam" id="PF25979">
    <property type="entry name" value="DUF7998"/>
    <property type="match status" value="1"/>
</dbReference>
<feature type="region of interest" description="Disordered" evidence="1">
    <location>
        <begin position="159"/>
        <end position="178"/>
    </location>
</feature>
<gene>
    <name evidence="3" type="ORF">NDI54_17480</name>
</gene>
<sequence length="178" mass="20029">MSLLSGLRGGSDVGFDSYGTFVPEHTPDPGPFLSDASVLTGADHAAFHRLTMDLFDERGVYDMTFGYNLARLNLDHRHPDAGFRYAREPDDSSVLRAEFTPTTEFCPQSDTLTVGAFRAWNGLTDRHEYDVVRVRVDPMHHQSTRINDKLQRLETQFRQTGELQTDDEDGASDDSVPF</sequence>
<comment type="caution">
    <text evidence="3">The sequence shown here is derived from an EMBL/GenBank/DDBJ whole genome shotgun (WGS) entry which is preliminary data.</text>
</comment>
<proteinExistence type="predicted"/>
<evidence type="ECO:0000313" key="4">
    <source>
        <dbReference type="Proteomes" id="UP001253439"/>
    </source>
</evidence>
<name>A0AAE4F115_9EURY</name>
<organism evidence="3 4">
    <name type="scientific">Haloarcula terrestris</name>
    <dbReference type="NCBI Taxonomy" id="2950533"/>
    <lineage>
        <taxon>Archaea</taxon>
        <taxon>Methanobacteriati</taxon>
        <taxon>Methanobacteriota</taxon>
        <taxon>Stenosarchaea group</taxon>
        <taxon>Halobacteria</taxon>
        <taxon>Halobacteriales</taxon>
        <taxon>Haloarculaceae</taxon>
        <taxon>Haloarcula</taxon>
    </lineage>
</organism>
<evidence type="ECO:0000313" key="3">
    <source>
        <dbReference type="EMBL" id="MDS0223139.1"/>
    </source>
</evidence>
<dbReference type="RefSeq" id="WP_310897747.1">
    <property type="nucleotide sequence ID" value="NZ_JAMQOM010000010.1"/>
</dbReference>
<protein>
    <recommendedName>
        <fullName evidence="2">DUF7998 domain-containing protein</fullName>
    </recommendedName>
</protein>
<dbReference type="AlphaFoldDB" id="A0AAE4F115"/>
<feature type="domain" description="DUF7998" evidence="2">
    <location>
        <begin position="15"/>
        <end position="163"/>
    </location>
</feature>
<keyword evidence="4" id="KW-1185">Reference proteome</keyword>
<dbReference type="InterPro" id="IPR058311">
    <property type="entry name" value="DUF7998"/>
</dbReference>
<evidence type="ECO:0000256" key="1">
    <source>
        <dbReference type="SAM" id="MobiDB-lite"/>
    </source>
</evidence>